<evidence type="ECO:0000256" key="1">
    <source>
        <dbReference type="ARBA" id="ARBA00004651"/>
    </source>
</evidence>
<dbReference type="OrthoDB" id="1186186at2"/>
<dbReference type="RefSeq" id="WP_132793350.1">
    <property type="nucleotide sequence ID" value="NZ_SLXM01000002.1"/>
</dbReference>
<dbReference type="PANTHER" id="PTHR30250:SF11">
    <property type="entry name" value="O-ANTIGEN TRANSPORTER-RELATED"/>
    <property type="match status" value="1"/>
</dbReference>
<keyword evidence="4 6" id="KW-1133">Transmembrane helix</keyword>
<proteinExistence type="predicted"/>
<evidence type="ECO:0000256" key="5">
    <source>
        <dbReference type="ARBA" id="ARBA00023136"/>
    </source>
</evidence>
<feature type="transmembrane region" description="Helical" evidence="6">
    <location>
        <begin position="390"/>
        <end position="413"/>
    </location>
</feature>
<dbReference type="EMBL" id="SLXM01000002">
    <property type="protein sequence ID" value="TCP26673.1"/>
    <property type="molecule type" value="Genomic_DNA"/>
</dbReference>
<feature type="transmembrane region" description="Helical" evidence="6">
    <location>
        <begin position="180"/>
        <end position="200"/>
    </location>
</feature>
<feature type="transmembrane region" description="Helical" evidence="6">
    <location>
        <begin position="50"/>
        <end position="67"/>
    </location>
</feature>
<dbReference type="AlphaFoldDB" id="A0A4R2NWX3"/>
<feature type="transmembrane region" description="Helical" evidence="6">
    <location>
        <begin position="362"/>
        <end position="378"/>
    </location>
</feature>
<keyword evidence="2" id="KW-1003">Cell membrane</keyword>
<dbReference type="Proteomes" id="UP000294564">
    <property type="component" value="Unassembled WGS sequence"/>
</dbReference>
<feature type="transmembrane region" description="Helical" evidence="6">
    <location>
        <begin position="154"/>
        <end position="174"/>
    </location>
</feature>
<dbReference type="Pfam" id="PF01943">
    <property type="entry name" value="Polysacc_synt"/>
    <property type="match status" value="1"/>
</dbReference>
<keyword evidence="8" id="KW-1185">Reference proteome</keyword>
<feature type="transmembrane region" description="Helical" evidence="6">
    <location>
        <begin position="87"/>
        <end position="111"/>
    </location>
</feature>
<evidence type="ECO:0000313" key="7">
    <source>
        <dbReference type="EMBL" id="TCP26673.1"/>
    </source>
</evidence>
<dbReference type="GO" id="GO:0005886">
    <property type="term" value="C:plasma membrane"/>
    <property type="evidence" value="ECO:0007669"/>
    <property type="project" value="UniProtKB-SubCell"/>
</dbReference>
<evidence type="ECO:0000313" key="8">
    <source>
        <dbReference type="Proteomes" id="UP000294564"/>
    </source>
</evidence>
<keyword evidence="5 6" id="KW-0472">Membrane</keyword>
<feature type="transmembrane region" description="Helical" evidence="6">
    <location>
        <begin position="221"/>
        <end position="244"/>
    </location>
</feature>
<feature type="transmembrane region" description="Helical" evidence="6">
    <location>
        <begin position="18"/>
        <end position="38"/>
    </location>
</feature>
<dbReference type="InterPro" id="IPR050833">
    <property type="entry name" value="Poly_Biosynth_Transport"/>
</dbReference>
<keyword evidence="3 6" id="KW-0812">Transmembrane</keyword>
<evidence type="ECO:0000256" key="4">
    <source>
        <dbReference type="ARBA" id="ARBA00022989"/>
    </source>
</evidence>
<feature type="transmembrane region" description="Helical" evidence="6">
    <location>
        <begin position="123"/>
        <end position="142"/>
    </location>
</feature>
<evidence type="ECO:0000256" key="2">
    <source>
        <dbReference type="ARBA" id="ARBA00022475"/>
    </source>
</evidence>
<reference evidence="7 8" key="1">
    <citation type="submission" date="2019-03" db="EMBL/GenBank/DDBJ databases">
        <title>Genomic Encyclopedia of Type Strains, Phase IV (KMG-IV): sequencing the most valuable type-strain genomes for metagenomic binning, comparative biology and taxonomic classification.</title>
        <authorList>
            <person name="Goeker M."/>
        </authorList>
    </citation>
    <scope>NUCLEOTIDE SEQUENCE [LARGE SCALE GENOMIC DNA]</scope>
    <source>
        <strain evidence="7 8">DSM 14836</strain>
    </source>
</reference>
<protein>
    <submittedName>
        <fullName evidence="7">O-antigen/teichoic acid export membrane protein</fullName>
    </submittedName>
</protein>
<organism evidence="7 8">
    <name type="scientific">Tenacibaculum skagerrakense</name>
    <dbReference type="NCBI Taxonomy" id="186571"/>
    <lineage>
        <taxon>Bacteria</taxon>
        <taxon>Pseudomonadati</taxon>
        <taxon>Bacteroidota</taxon>
        <taxon>Flavobacteriia</taxon>
        <taxon>Flavobacteriales</taxon>
        <taxon>Flavobacteriaceae</taxon>
        <taxon>Tenacibaculum</taxon>
    </lineage>
</organism>
<feature type="transmembrane region" description="Helical" evidence="6">
    <location>
        <begin position="333"/>
        <end position="350"/>
    </location>
</feature>
<feature type="transmembrane region" description="Helical" evidence="6">
    <location>
        <begin position="297"/>
        <end position="321"/>
    </location>
</feature>
<dbReference type="InterPro" id="IPR002797">
    <property type="entry name" value="Polysacc_synth"/>
</dbReference>
<comment type="subcellular location">
    <subcellularLocation>
        <location evidence="1">Cell membrane</location>
        <topology evidence="1">Multi-pass membrane protein</topology>
    </subcellularLocation>
</comment>
<gene>
    <name evidence="7" type="ORF">EV195_10211</name>
</gene>
<sequence>MNSLISYISSFIKRAGSYIFLATLVSRVFSFLASWIALQLLQPKPLGNVLYAWNFIVFLTPLVGLGLHQSYIRYGALLKSDEEKKQLLNYIIRNGIIGSVIMTLLVLVFSYLYSFQTTEINNYLYILSLVFVPIFLFETIKVRARLEHQNKRFALLEITYNVILIVAVFSLSFYGKTTGYAFSFVLTPLLTCLFFYQQLFANTTTNQKPHFVDFEFWKYGFFGGLSNVVTLLLFAIDILLIGAILKDPEQVTIYRYLTLIPFSLLFLPRVFITTDFVAFTEKIGNANYIRKYIKGYLLLFTLISLLICLTFYFSGIFFLALFDASFTKYNQNFLILTVGICGILMLRGLYGNLLSSIGQVKVNFYITSVAIIVNYIANQQLIPLYGIKGAAITTACLMWMTGVATLVCFHFLYKKFLLSLK</sequence>
<name>A0A4R2NWX3_9FLAO</name>
<comment type="caution">
    <text evidence="7">The sequence shown here is derived from an EMBL/GenBank/DDBJ whole genome shotgun (WGS) entry which is preliminary data.</text>
</comment>
<evidence type="ECO:0000256" key="3">
    <source>
        <dbReference type="ARBA" id="ARBA00022692"/>
    </source>
</evidence>
<feature type="transmembrane region" description="Helical" evidence="6">
    <location>
        <begin position="256"/>
        <end position="277"/>
    </location>
</feature>
<dbReference type="PANTHER" id="PTHR30250">
    <property type="entry name" value="PST FAMILY PREDICTED COLANIC ACID TRANSPORTER"/>
    <property type="match status" value="1"/>
</dbReference>
<evidence type="ECO:0000256" key="6">
    <source>
        <dbReference type="SAM" id="Phobius"/>
    </source>
</evidence>
<accession>A0A4R2NWX3</accession>